<name>C9ZW87_TRYB9</name>
<evidence type="ECO:0000256" key="1">
    <source>
        <dbReference type="SAM" id="Phobius"/>
    </source>
</evidence>
<evidence type="ECO:0000313" key="2">
    <source>
        <dbReference type="EMBL" id="CBH13676.1"/>
    </source>
</evidence>
<dbReference type="GeneID" id="23863838"/>
<sequence>MGCLDVNVCVCVYGKDKNSSEHGIKGEENDCFSQLGKGSRNKRLRAYHKKGSPFYRAKVRAPPIACTHGYGRKNVTSPVLSLPQKQVSVIPGESCTTASVKRLFCFVVCCISCFIIFFFFSLLFCVIFSFVCILVRLFSCA</sequence>
<dbReference type="RefSeq" id="XP_011775952.1">
    <property type="nucleotide sequence ID" value="XM_011777650.1"/>
</dbReference>
<feature type="transmembrane region" description="Helical" evidence="1">
    <location>
        <begin position="114"/>
        <end position="138"/>
    </location>
</feature>
<protein>
    <submittedName>
        <fullName evidence="2">Uncharacterized protein</fullName>
    </submittedName>
</protein>
<reference evidence="3" key="1">
    <citation type="journal article" date="2010" name="PLoS Negl. Trop. Dis.">
        <title>The genome sequence of Trypanosoma brucei gambiense, causative agent of chronic human african trypanosomiasis.</title>
        <authorList>
            <person name="Jackson A.P."/>
            <person name="Sanders M."/>
            <person name="Berry A."/>
            <person name="McQuillan J."/>
            <person name="Aslett M.A."/>
            <person name="Quail M.A."/>
            <person name="Chukualim B."/>
            <person name="Capewell P."/>
            <person name="MacLeod A."/>
            <person name="Melville S.E."/>
            <person name="Gibson W."/>
            <person name="Barry J.D."/>
            <person name="Berriman M."/>
            <person name="Hertz-Fowler C."/>
        </authorList>
    </citation>
    <scope>NUCLEOTIDE SEQUENCE [LARGE SCALE GENOMIC DNA]</scope>
    <source>
        <strain evidence="3">MHOM/CI/86/DAL972</strain>
    </source>
</reference>
<accession>C9ZW87</accession>
<dbReference type="EMBL" id="FN554971">
    <property type="protein sequence ID" value="CBH13676.1"/>
    <property type="molecule type" value="Genomic_DNA"/>
</dbReference>
<keyword evidence="1" id="KW-0812">Transmembrane</keyword>
<dbReference type="Proteomes" id="UP000002316">
    <property type="component" value="Chromosome 8"/>
</dbReference>
<dbReference type="AlphaFoldDB" id="C9ZW87"/>
<evidence type="ECO:0000313" key="3">
    <source>
        <dbReference type="Proteomes" id="UP000002316"/>
    </source>
</evidence>
<keyword evidence="1" id="KW-1133">Transmembrane helix</keyword>
<gene>
    <name evidence="2" type="ORF">TbgDal_VIII6140</name>
</gene>
<dbReference type="KEGG" id="tbg:TbgDal_VIII6140"/>
<keyword evidence="1" id="KW-0472">Membrane</keyword>
<organism evidence="2 3">
    <name type="scientific">Trypanosoma brucei gambiense (strain MHOM/CI/86/DAL972)</name>
    <dbReference type="NCBI Taxonomy" id="679716"/>
    <lineage>
        <taxon>Eukaryota</taxon>
        <taxon>Discoba</taxon>
        <taxon>Euglenozoa</taxon>
        <taxon>Kinetoplastea</taxon>
        <taxon>Metakinetoplastina</taxon>
        <taxon>Trypanosomatida</taxon>
        <taxon>Trypanosomatidae</taxon>
        <taxon>Trypanosoma</taxon>
    </lineage>
</organism>
<proteinExistence type="predicted"/>